<evidence type="ECO:0000313" key="3">
    <source>
        <dbReference type="Proteomes" id="UP001222325"/>
    </source>
</evidence>
<feature type="region of interest" description="Disordered" evidence="1">
    <location>
        <begin position="92"/>
        <end position="131"/>
    </location>
</feature>
<feature type="compositionally biased region" description="Polar residues" evidence="1">
    <location>
        <begin position="93"/>
        <end position="103"/>
    </location>
</feature>
<name>A0AAD6XN66_9AGAR</name>
<reference evidence="2" key="1">
    <citation type="submission" date="2023-03" db="EMBL/GenBank/DDBJ databases">
        <title>Massive genome expansion in bonnet fungi (Mycena s.s.) driven by repeated elements and novel gene families across ecological guilds.</title>
        <authorList>
            <consortium name="Lawrence Berkeley National Laboratory"/>
            <person name="Harder C.B."/>
            <person name="Miyauchi S."/>
            <person name="Viragh M."/>
            <person name="Kuo A."/>
            <person name="Thoen E."/>
            <person name="Andreopoulos B."/>
            <person name="Lu D."/>
            <person name="Skrede I."/>
            <person name="Drula E."/>
            <person name="Henrissat B."/>
            <person name="Morin E."/>
            <person name="Kohler A."/>
            <person name="Barry K."/>
            <person name="LaButti K."/>
            <person name="Morin E."/>
            <person name="Salamov A."/>
            <person name="Lipzen A."/>
            <person name="Mereny Z."/>
            <person name="Hegedus B."/>
            <person name="Baldrian P."/>
            <person name="Stursova M."/>
            <person name="Weitz H."/>
            <person name="Taylor A."/>
            <person name="Grigoriev I.V."/>
            <person name="Nagy L.G."/>
            <person name="Martin F."/>
            <person name="Kauserud H."/>
        </authorList>
    </citation>
    <scope>NUCLEOTIDE SEQUENCE</scope>
    <source>
        <strain evidence="2">CBHHK173m</strain>
    </source>
</reference>
<sequence>MMKHPFAEPLLKPASYNLEDVRSVFIDAFLTCTSCLSLIHITARTNALAHYVHTNFPNLLNDTLSVGDIRFHRTESQGAVCVLVDLDGIEHPSNPTGRPSSRGTIPFNAYDRTRQPEDADPRSEPYNPSLYTPAEDVNTGAPYRTYRHILEALFFMLLWCVSDVPNQTLGWMERGHVSRHELLRVLKHPRDREAFMWDATSVFKGVGAEFAPLIEAWLRPLWVQLSEAHFLCRLMAEDDRNRKLDDFLTFNKLLDILRTGDADARIPALIPIPDEDFDEGS</sequence>
<evidence type="ECO:0000313" key="2">
    <source>
        <dbReference type="EMBL" id="KAJ7090376.1"/>
    </source>
</evidence>
<proteinExistence type="predicted"/>
<accession>A0AAD6XN66</accession>
<dbReference type="AlphaFoldDB" id="A0AAD6XN66"/>
<comment type="caution">
    <text evidence="2">The sequence shown here is derived from an EMBL/GenBank/DDBJ whole genome shotgun (WGS) entry which is preliminary data.</text>
</comment>
<evidence type="ECO:0008006" key="4">
    <source>
        <dbReference type="Google" id="ProtNLM"/>
    </source>
</evidence>
<gene>
    <name evidence="2" type="ORF">B0H15DRAFT_262268</name>
</gene>
<dbReference type="Proteomes" id="UP001222325">
    <property type="component" value="Unassembled WGS sequence"/>
</dbReference>
<evidence type="ECO:0000256" key="1">
    <source>
        <dbReference type="SAM" id="MobiDB-lite"/>
    </source>
</evidence>
<keyword evidence="3" id="KW-1185">Reference proteome</keyword>
<organism evidence="2 3">
    <name type="scientific">Mycena belliarum</name>
    <dbReference type="NCBI Taxonomy" id="1033014"/>
    <lineage>
        <taxon>Eukaryota</taxon>
        <taxon>Fungi</taxon>
        <taxon>Dikarya</taxon>
        <taxon>Basidiomycota</taxon>
        <taxon>Agaricomycotina</taxon>
        <taxon>Agaricomycetes</taxon>
        <taxon>Agaricomycetidae</taxon>
        <taxon>Agaricales</taxon>
        <taxon>Marasmiineae</taxon>
        <taxon>Mycenaceae</taxon>
        <taxon>Mycena</taxon>
    </lineage>
</organism>
<protein>
    <recommendedName>
        <fullName evidence="4">Fungal-type protein kinase domain-containing protein</fullName>
    </recommendedName>
</protein>
<feature type="compositionally biased region" description="Basic and acidic residues" evidence="1">
    <location>
        <begin position="111"/>
        <end position="123"/>
    </location>
</feature>
<dbReference type="EMBL" id="JARJCN010000022">
    <property type="protein sequence ID" value="KAJ7090376.1"/>
    <property type="molecule type" value="Genomic_DNA"/>
</dbReference>